<comment type="similarity">
    <text evidence="2">Belongs to the MscS (TC 1.A.23) family.</text>
</comment>
<dbReference type="OrthoDB" id="9799209at2"/>
<keyword evidence="6 7" id="KW-0472">Membrane</keyword>
<evidence type="ECO:0000256" key="5">
    <source>
        <dbReference type="ARBA" id="ARBA00022989"/>
    </source>
</evidence>
<dbReference type="GO" id="GO:0008381">
    <property type="term" value="F:mechanosensitive monoatomic ion channel activity"/>
    <property type="evidence" value="ECO:0007669"/>
    <property type="project" value="UniProtKB-ARBA"/>
</dbReference>
<feature type="transmembrane region" description="Helical" evidence="7">
    <location>
        <begin position="234"/>
        <end position="265"/>
    </location>
</feature>
<proteinExistence type="inferred from homology"/>
<dbReference type="SUPFAM" id="SSF50182">
    <property type="entry name" value="Sm-like ribonucleoproteins"/>
    <property type="match status" value="1"/>
</dbReference>
<dbReference type="EMBL" id="MDHN01000034">
    <property type="protein sequence ID" value="OFC69896.1"/>
    <property type="molecule type" value="Genomic_DNA"/>
</dbReference>
<evidence type="ECO:0000256" key="6">
    <source>
        <dbReference type="ARBA" id="ARBA00023136"/>
    </source>
</evidence>
<sequence>MENLVSSIQNYYQQALEQILSPTFLYQVGALLIIYLVGWLASRKVRDLFPMTRNEPQSGAHSLQTFVYRLGGTLFPVFTITLLKLTSVLGKQYQLDAWLLEIAMIIAVMLFLNSIISNFVVNKGIAAFLRWIGLPIVFLHLIDVLPKVIGALETVSFSVGNVDISAYGILRVLVFGILLFWLGRASNNMGKDIIRNQKKLDVSTKEVFAKLFEVALFCVIFLLLLNIMGINLTALAVFGGAVGVGLGLGLQSIASNFISGIIILLDRSLTVGDYVELDDGSKGFVREFKMRYAVLETYDGKDILVPNEKFINSLLVNWTHKDSKQRYRIDFSVAYRTDIRSMVEIIKDAVSEHPQVISGDDVAVEYRPDCEIDSFGDSGVNMFVEFWMEGVDDGQNRVGGDLLLMVFETLREHDIEIPFPQREVRVINEDAIKLSNTTP</sequence>
<dbReference type="InterPro" id="IPR052702">
    <property type="entry name" value="MscS-like_channel"/>
</dbReference>
<dbReference type="GO" id="GO:0005886">
    <property type="term" value="C:plasma membrane"/>
    <property type="evidence" value="ECO:0007669"/>
    <property type="project" value="UniProtKB-SubCell"/>
</dbReference>
<dbReference type="SUPFAM" id="SSF82861">
    <property type="entry name" value="Mechanosensitive channel protein MscS (YggB), transmembrane region"/>
    <property type="match status" value="1"/>
</dbReference>
<feature type="transmembrane region" description="Helical" evidence="7">
    <location>
        <begin position="164"/>
        <end position="186"/>
    </location>
</feature>
<keyword evidence="3" id="KW-1003">Cell membrane</keyword>
<gene>
    <name evidence="10" type="ORF">BFC18_00375</name>
</gene>
<keyword evidence="11" id="KW-1185">Reference proteome</keyword>
<dbReference type="InterPro" id="IPR011066">
    <property type="entry name" value="MscS_channel_C_sf"/>
</dbReference>
<dbReference type="Gene3D" id="1.10.287.1260">
    <property type="match status" value="1"/>
</dbReference>
<dbReference type="Gene3D" id="2.30.30.60">
    <property type="match status" value="1"/>
</dbReference>
<feature type="transmembrane region" description="Helical" evidence="7">
    <location>
        <begin position="207"/>
        <end position="228"/>
    </location>
</feature>
<keyword evidence="4 7" id="KW-0812">Transmembrane</keyword>
<dbReference type="InterPro" id="IPR006685">
    <property type="entry name" value="MscS_channel_2nd"/>
</dbReference>
<dbReference type="InterPro" id="IPR023408">
    <property type="entry name" value="MscS_beta-dom_sf"/>
</dbReference>
<evidence type="ECO:0000256" key="1">
    <source>
        <dbReference type="ARBA" id="ARBA00004651"/>
    </source>
</evidence>
<dbReference type="RefSeq" id="WP_070126346.1">
    <property type="nucleotide sequence ID" value="NZ_MDHN01000034.1"/>
</dbReference>
<feature type="transmembrane region" description="Helical" evidence="7">
    <location>
        <begin position="66"/>
        <end position="85"/>
    </location>
</feature>
<name>A0A1E7Z8P8_9ALTE</name>
<dbReference type="InterPro" id="IPR010920">
    <property type="entry name" value="LSM_dom_sf"/>
</dbReference>
<dbReference type="SUPFAM" id="SSF82689">
    <property type="entry name" value="Mechanosensitive channel protein MscS (YggB), C-terminal domain"/>
    <property type="match status" value="1"/>
</dbReference>
<evidence type="ECO:0000313" key="11">
    <source>
        <dbReference type="Proteomes" id="UP000175691"/>
    </source>
</evidence>
<evidence type="ECO:0000256" key="2">
    <source>
        <dbReference type="ARBA" id="ARBA00008017"/>
    </source>
</evidence>
<evidence type="ECO:0000259" key="8">
    <source>
        <dbReference type="Pfam" id="PF00924"/>
    </source>
</evidence>
<feature type="transmembrane region" description="Helical" evidence="7">
    <location>
        <begin position="24"/>
        <end position="45"/>
    </location>
</feature>
<dbReference type="PANTHER" id="PTHR30347:SF1">
    <property type="entry name" value="MECHANOSENSITIVE CHANNEL MSCK"/>
    <property type="match status" value="1"/>
</dbReference>
<evidence type="ECO:0000259" key="9">
    <source>
        <dbReference type="Pfam" id="PF21082"/>
    </source>
</evidence>
<reference evidence="10 11" key="1">
    <citation type="submission" date="2016-08" db="EMBL/GenBank/DDBJ databases">
        <authorList>
            <person name="Seilhamer J.J."/>
        </authorList>
    </citation>
    <scope>NUCLEOTIDE SEQUENCE [LARGE SCALE GENOMIC DNA]</scope>
    <source>
        <strain evidence="10 11">KCTC 42603</strain>
    </source>
</reference>
<dbReference type="Pfam" id="PF00924">
    <property type="entry name" value="MS_channel_2nd"/>
    <property type="match status" value="1"/>
</dbReference>
<evidence type="ECO:0000313" key="10">
    <source>
        <dbReference type="EMBL" id="OFC69896.1"/>
    </source>
</evidence>
<dbReference type="PANTHER" id="PTHR30347">
    <property type="entry name" value="POTASSIUM CHANNEL RELATED"/>
    <property type="match status" value="1"/>
</dbReference>
<feature type="domain" description="Mechanosensitive ion channel MscS C-terminal" evidence="9">
    <location>
        <begin position="329"/>
        <end position="417"/>
    </location>
</feature>
<dbReference type="InterPro" id="IPR049278">
    <property type="entry name" value="MS_channel_C"/>
</dbReference>
<feature type="transmembrane region" description="Helical" evidence="7">
    <location>
        <begin position="97"/>
        <end position="116"/>
    </location>
</feature>
<dbReference type="Gene3D" id="3.30.70.100">
    <property type="match status" value="1"/>
</dbReference>
<feature type="domain" description="Mechanosensitive ion channel MscS" evidence="8">
    <location>
        <begin position="253"/>
        <end position="320"/>
    </location>
</feature>
<comment type="subcellular location">
    <subcellularLocation>
        <location evidence="1">Cell membrane</location>
        <topology evidence="1">Multi-pass membrane protein</topology>
    </subcellularLocation>
</comment>
<dbReference type="AlphaFoldDB" id="A0A1E7Z8P8"/>
<protein>
    <submittedName>
        <fullName evidence="10">Mechanosensitive ion channel protein</fullName>
    </submittedName>
</protein>
<dbReference type="Pfam" id="PF21082">
    <property type="entry name" value="MS_channel_3rd"/>
    <property type="match status" value="1"/>
</dbReference>
<dbReference type="InterPro" id="IPR011014">
    <property type="entry name" value="MscS_channel_TM-2"/>
</dbReference>
<keyword evidence="5 7" id="KW-1133">Transmembrane helix</keyword>
<organism evidence="10 11">
    <name type="scientific">Alteromonas confluentis</name>
    <dbReference type="NCBI Taxonomy" id="1656094"/>
    <lineage>
        <taxon>Bacteria</taxon>
        <taxon>Pseudomonadati</taxon>
        <taxon>Pseudomonadota</taxon>
        <taxon>Gammaproteobacteria</taxon>
        <taxon>Alteromonadales</taxon>
        <taxon>Alteromonadaceae</taxon>
        <taxon>Alteromonas/Salinimonas group</taxon>
        <taxon>Alteromonas</taxon>
    </lineage>
</organism>
<comment type="caution">
    <text evidence="10">The sequence shown here is derived from an EMBL/GenBank/DDBJ whole genome shotgun (WGS) entry which is preliminary data.</text>
</comment>
<evidence type="ECO:0000256" key="3">
    <source>
        <dbReference type="ARBA" id="ARBA00022475"/>
    </source>
</evidence>
<evidence type="ECO:0000256" key="4">
    <source>
        <dbReference type="ARBA" id="ARBA00022692"/>
    </source>
</evidence>
<evidence type="ECO:0000256" key="7">
    <source>
        <dbReference type="SAM" id="Phobius"/>
    </source>
</evidence>
<feature type="transmembrane region" description="Helical" evidence="7">
    <location>
        <begin position="128"/>
        <end position="152"/>
    </location>
</feature>
<dbReference type="Proteomes" id="UP000175691">
    <property type="component" value="Unassembled WGS sequence"/>
</dbReference>
<accession>A0A1E7Z8P8</accession>
<dbReference type="STRING" id="1656094.BFC18_00375"/>